<dbReference type="GO" id="GO:0030134">
    <property type="term" value="C:COPII-coated ER to Golgi transport vesicle"/>
    <property type="evidence" value="ECO:0007669"/>
    <property type="project" value="TreeGrafter"/>
</dbReference>
<name>A0A6A6SMR7_9PLEO</name>
<comment type="function">
    <text evidence="6">Plays a role in transport between endoplasmic reticulum and Golgi.</text>
</comment>
<dbReference type="InterPro" id="IPR045888">
    <property type="entry name" value="Erv"/>
</dbReference>
<feature type="transmembrane region" description="Helical" evidence="6">
    <location>
        <begin position="20"/>
        <end position="43"/>
    </location>
</feature>
<dbReference type="Proteomes" id="UP000799324">
    <property type="component" value="Unassembled WGS sequence"/>
</dbReference>
<evidence type="ECO:0000256" key="3">
    <source>
        <dbReference type="ARBA" id="ARBA00022692"/>
    </source>
</evidence>
<dbReference type="GO" id="GO:0006888">
    <property type="term" value="P:endoplasmic reticulum to Golgi vesicle-mediated transport"/>
    <property type="evidence" value="ECO:0007669"/>
    <property type="project" value="UniProtKB-UniRule"/>
</dbReference>
<comment type="subcellular location">
    <subcellularLocation>
        <location evidence="6">Endoplasmic reticulum membrane</location>
        <topology evidence="6">Multi-pass membrane protein</topology>
    </subcellularLocation>
    <subcellularLocation>
        <location evidence="6">Endoplasmic reticulum-Golgi intermediate compartment membrane</location>
        <topology evidence="6">Multi-pass membrane protein</topology>
    </subcellularLocation>
    <subcellularLocation>
        <location evidence="6">Golgi apparatus membrane</location>
        <topology evidence="6">Multi-pass membrane protein</topology>
    </subcellularLocation>
    <subcellularLocation>
        <location evidence="1">Membrane</location>
        <topology evidence="1">Multi-pass membrane protein</topology>
    </subcellularLocation>
</comment>
<dbReference type="PANTHER" id="PTHR10984">
    <property type="entry name" value="ENDOPLASMIC RETICULUM-GOLGI INTERMEDIATE COMPARTMENT PROTEIN"/>
    <property type="match status" value="1"/>
</dbReference>
<dbReference type="EMBL" id="MU004573">
    <property type="protein sequence ID" value="KAF2647903.1"/>
    <property type="molecule type" value="Genomic_DNA"/>
</dbReference>
<organism evidence="9 10">
    <name type="scientific">Lophiostoma macrostomum CBS 122681</name>
    <dbReference type="NCBI Taxonomy" id="1314788"/>
    <lineage>
        <taxon>Eukaryota</taxon>
        <taxon>Fungi</taxon>
        <taxon>Dikarya</taxon>
        <taxon>Ascomycota</taxon>
        <taxon>Pezizomycotina</taxon>
        <taxon>Dothideomycetes</taxon>
        <taxon>Pleosporomycetidae</taxon>
        <taxon>Pleosporales</taxon>
        <taxon>Lophiostomataceae</taxon>
        <taxon>Lophiostoma</taxon>
    </lineage>
</organism>
<keyword evidence="6" id="KW-0256">Endoplasmic reticulum</keyword>
<protein>
    <recommendedName>
        <fullName evidence="6">Endoplasmic reticulum-Golgi intermediate compartment protein</fullName>
    </recommendedName>
</protein>
<keyword evidence="4 6" id="KW-1133">Transmembrane helix</keyword>
<evidence type="ECO:0000256" key="1">
    <source>
        <dbReference type="ARBA" id="ARBA00004141"/>
    </source>
</evidence>
<keyword evidence="6" id="KW-0931">ER-Golgi transport</keyword>
<dbReference type="GO" id="GO:0006890">
    <property type="term" value="P:retrograde vesicle-mediated transport, Golgi to endoplasmic reticulum"/>
    <property type="evidence" value="ECO:0007669"/>
    <property type="project" value="TreeGrafter"/>
</dbReference>
<dbReference type="Pfam" id="PF13850">
    <property type="entry name" value="ERGIC_N"/>
    <property type="match status" value="1"/>
</dbReference>
<keyword evidence="5 6" id="KW-0472">Membrane</keyword>
<keyword evidence="6" id="KW-0333">Golgi apparatus</keyword>
<evidence type="ECO:0000256" key="6">
    <source>
        <dbReference type="RuleBase" id="RU369013"/>
    </source>
</evidence>
<keyword evidence="6" id="KW-0813">Transport</keyword>
<reference evidence="9" key="1">
    <citation type="journal article" date="2020" name="Stud. Mycol.">
        <title>101 Dothideomycetes genomes: a test case for predicting lifestyles and emergence of pathogens.</title>
        <authorList>
            <person name="Haridas S."/>
            <person name="Albert R."/>
            <person name="Binder M."/>
            <person name="Bloem J."/>
            <person name="Labutti K."/>
            <person name="Salamov A."/>
            <person name="Andreopoulos B."/>
            <person name="Baker S."/>
            <person name="Barry K."/>
            <person name="Bills G."/>
            <person name="Bluhm B."/>
            <person name="Cannon C."/>
            <person name="Castanera R."/>
            <person name="Culley D."/>
            <person name="Daum C."/>
            <person name="Ezra D."/>
            <person name="Gonzalez J."/>
            <person name="Henrissat B."/>
            <person name="Kuo A."/>
            <person name="Liang C."/>
            <person name="Lipzen A."/>
            <person name="Lutzoni F."/>
            <person name="Magnuson J."/>
            <person name="Mondo S."/>
            <person name="Nolan M."/>
            <person name="Ohm R."/>
            <person name="Pangilinan J."/>
            <person name="Park H.-J."/>
            <person name="Ramirez L."/>
            <person name="Alfaro M."/>
            <person name="Sun H."/>
            <person name="Tritt A."/>
            <person name="Yoshinaga Y."/>
            <person name="Zwiers L.-H."/>
            <person name="Turgeon B."/>
            <person name="Goodwin S."/>
            <person name="Spatafora J."/>
            <person name="Crous P."/>
            <person name="Grigoriev I."/>
        </authorList>
    </citation>
    <scope>NUCLEOTIDE SEQUENCE</scope>
    <source>
        <strain evidence="9">CBS 122681</strain>
    </source>
</reference>
<evidence type="ECO:0000256" key="5">
    <source>
        <dbReference type="ARBA" id="ARBA00023136"/>
    </source>
</evidence>
<dbReference type="PANTHER" id="PTHR10984:SF25">
    <property type="entry name" value="ENDOPLASMIC RETICULUM-GOLGI INTERMEDIATE COMPARTMENT PROTEIN 3"/>
    <property type="match status" value="1"/>
</dbReference>
<dbReference type="OrthoDB" id="270930at2759"/>
<evidence type="ECO:0000313" key="10">
    <source>
        <dbReference type="Proteomes" id="UP000799324"/>
    </source>
</evidence>
<accession>A0A6A6SMR7</accession>
<dbReference type="InterPro" id="IPR039542">
    <property type="entry name" value="Erv_N"/>
</dbReference>
<dbReference type="InterPro" id="IPR012936">
    <property type="entry name" value="Erv_C"/>
</dbReference>
<feature type="domain" description="Endoplasmic reticulum vesicle transporter N-terminal" evidence="8">
    <location>
        <begin position="8"/>
        <end position="96"/>
    </location>
</feature>
<dbReference type="GO" id="GO:0033116">
    <property type="term" value="C:endoplasmic reticulum-Golgi intermediate compartment membrane"/>
    <property type="evidence" value="ECO:0007669"/>
    <property type="project" value="UniProtKB-SubCell"/>
</dbReference>
<dbReference type="GO" id="GO:0000139">
    <property type="term" value="C:Golgi membrane"/>
    <property type="evidence" value="ECO:0007669"/>
    <property type="project" value="UniProtKB-SubCell"/>
</dbReference>
<evidence type="ECO:0000256" key="2">
    <source>
        <dbReference type="ARBA" id="ARBA00005648"/>
    </source>
</evidence>
<evidence type="ECO:0000256" key="4">
    <source>
        <dbReference type="ARBA" id="ARBA00022989"/>
    </source>
</evidence>
<sequence>MPPKSRFTRLDAFTKTVEDARVRTTSGGIVTLTSLIIILWLAWGEWADYRRVTISPELVVDKARGEKMEIALNVSFPRVPCELLTLDVMDVSGELQMGVQHGINKVRLSPESEGSKVLSSKALELHKDEASHLDPSYCGECYGAPPPAAGLKQGCCNTCEEVREAYASISWSFGRGEGVEQCEREHYAEHLDEQRKEGCRLEGGIRVNKVIGNFHIAPGKSFSNGNLHVHDLENYFKDETHTFTHRIHHLRFGPQLADSVIENMQKKHQATGPGGWTNHHINPLDGTDQQTSEKAFNFMYFIKVVSTAYLPLGWDKESTDTYGDLIGATIGDHHKGSIETHQYSVTSHKRSLAGGNDEEAGHKERIHARGGIPGVFFSYDISPMKVINREVRTKTFSGFLVGLCAVIGGTLTVAAAVDRALYEGVNRVKKMHSN</sequence>
<dbReference type="AlphaFoldDB" id="A0A6A6SMR7"/>
<dbReference type="Pfam" id="PF07970">
    <property type="entry name" value="COPIIcoated_ERV"/>
    <property type="match status" value="1"/>
</dbReference>
<keyword evidence="3 6" id="KW-0812">Transmembrane</keyword>
<feature type="domain" description="Endoplasmic reticulum vesicle transporter C-terminal" evidence="7">
    <location>
        <begin position="141"/>
        <end position="418"/>
    </location>
</feature>
<evidence type="ECO:0000313" key="9">
    <source>
        <dbReference type="EMBL" id="KAF2647903.1"/>
    </source>
</evidence>
<proteinExistence type="inferred from homology"/>
<dbReference type="GO" id="GO:0005789">
    <property type="term" value="C:endoplasmic reticulum membrane"/>
    <property type="evidence" value="ECO:0007669"/>
    <property type="project" value="UniProtKB-SubCell"/>
</dbReference>
<evidence type="ECO:0000259" key="8">
    <source>
        <dbReference type="Pfam" id="PF13850"/>
    </source>
</evidence>
<keyword evidence="10" id="KW-1185">Reference proteome</keyword>
<evidence type="ECO:0000259" key="7">
    <source>
        <dbReference type="Pfam" id="PF07970"/>
    </source>
</evidence>
<gene>
    <name evidence="9" type="ORF">K491DRAFT_699316</name>
</gene>
<comment type="similarity">
    <text evidence="2 6">Belongs to the ERGIC family.</text>
</comment>
<feature type="transmembrane region" description="Helical" evidence="6">
    <location>
        <begin position="395"/>
        <end position="417"/>
    </location>
</feature>